<feature type="compositionally biased region" description="Low complexity" evidence="2">
    <location>
        <begin position="1"/>
        <end position="20"/>
    </location>
</feature>
<protein>
    <submittedName>
        <fullName evidence="3">DNA-directed RNA polymerases I, II, and III subunit RPABC2</fullName>
    </submittedName>
</protein>
<feature type="compositionally biased region" description="Low complexity" evidence="2">
    <location>
        <begin position="62"/>
        <end position="75"/>
    </location>
</feature>
<keyword evidence="3" id="KW-0240">DNA-directed RNA polymerase</keyword>
<name>A0AB34G5F2_9HYPO</name>
<keyword evidence="3" id="KW-0804">Transcription</keyword>
<dbReference type="PANTHER" id="PTHR37540:SF5">
    <property type="entry name" value="TRANSCRIPTION FACTOR DOMAIN-CONTAINING PROTEIN"/>
    <property type="match status" value="1"/>
</dbReference>
<gene>
    <name evidence="3" type="ORF">O9K51_01422</name>
</gene>
<evidence type="ECO:0000313" key="3">
    <source>
        <dbReference type="EMBL" id="KAJ6446649.1"/>
    </source>
</evidence>
<evidence type="ECO:0000256" key="1">
    <source>
        <dbReference type="ARBA" id="ARBA00023242"/>
    </source>
</evidence>
<dbReference type="AlphaFoldDB" id="A0AB34G5F2"/>
<keyword evidence="4" id="KW-1185">Reference proteome</keyword>
<dbReference type="PANTHER" id="PTHR37540">
    <property type="entry name" value="TRANSCRIPTION FACTOR (ACR-2), PUTATIVE-RELATED-RELATED"/>
    <property type="match status" value="1"/>
</dbReference>
<evidence type="ECO:0000313" key="4">
    <source>
        <dbReference type="Proteomes" id="UP001163105"/>
    </source>
</evidence>
<dbReference type="Proteomes" id="UP001163105">
    <property type="component" value="Unassembled WGS sequence"/>
</dbReference>
<proteinExistence type="predicted"/>
<comment type="caution">
    <text evidence="3">The sequence shown here is derived from an EMBL/GenBank/DDBJ whole genome shotgun (WGS) entry which is preliminary data.</text>
</comment>
<dbReference type="GO" id="GO:0000428">
    <property type="term" value="C:DNA-directed RNA polymerase complex"/>
    <property type="evidence" value="ECO:0007669"/>
    <property type="project" value="UniProtKB-KW"/>
</dbReference>
<evidence type="ECO:0000256" key="2">
    <source>
        <dbReference type="SAM" id="MobiDB-lite"/>
    </source>
</evidence>
<dbReference type="InterPro" id="IPR021858">
    <property type="entry name" value="Fun_TF"/>
</dbReference>
<feature type="region of interest" description="Disordered" evidence="2">
    <location>
        <begin position="1"/>
        <end position="95"/>
    </location>
</feature>
<dbReference type="Pfam" id="PF11951">
    <property type="entry name" value="Fungal_trans_2"/>
    <property type="match status" value="1"/>
</dbReference>
<organism evidence="3 4">
    <name type="scientific">Purpureocillium lavendulum</name>
    <dbReference type="NCBI Taxonomy" id="1247861"/>
    <lineage>
        <taxon>Eukaryota</taxon>
        <taxon>Fungi</taxon>
        <taxon>Dikarya</taxon>
        <taxon>Ascomycota</taxon>
        <taxon>Pezizomycotina</taxon>
        <taxon>Sordariomycetes</taxon>
        <taxon>Hypocreomycetidae</taxon>
        <taxon>Hypocreales</taxon>
        <taxon>Ophiocordycipitaceae</taxon>
        <taxon>Purpureocillium</taxon>
    </lineage>
</organism>
<sequence length="385" mass="41700">MTPSAGAAAAVATSGPSPTTFEFVVGNRPDQLKGLSTSRLRSHVSKRGWQAHLAARRPSPPSSSSSLSPAAVPRISSDDRKADASAAARERRRKRRRGRPVFVTYELVAGPDVDPDDEVHDVVPRNQHSPLTTPSALFDPLLGGTRVDPFRAYPGPWHPSIPAWTDNYVIHMAVDISELDGPGHKGLLRSRWFPLVLSDPSVFAVILLLSAANYVSNAYPASYPFPSAGSPVSSGSNSAGNSSDEDSDGAITIYHATFSSRGAIRHHLLHMKQVAISSVNEAMRDPRRCLSDEVIGAVAKLASFEAMHGDEATYHAHMVGLRRMVELRGGMDSLGLGGLLRRIIVWIDLNSAFLLQCDRYFPGYTFTGRTDEATEPNPARFVADR</sequence>
<accession>A0AB34G5F2</accession>
<dbReference type="EMBL" id="JAQHRD010000001">
    <property type="protein sequence ID" value="KAJ6446649.1"/>
    <property type="molecule type" value="Genomic_DNA"/>
</dbReference>
<keyword evidence="1" id="KW-0539">Nucleus</keyword>
<reference evidence="3" key="1">
    <citation type="submission" date="2023-01" db="EMBL/GenBank/DDBJ databases">
        <title>The growth and conidiation of Purpureocillium lavendulum are regulated by nitrogen source and histone H3K14 acetylation.</title>
        <authorList>
            <person name="Tang P."/>
            <person name="Han J."/>
            <person name="Zhang C."/>
            <person name="Tang P."/>
            <person name="Qi F."/>
            <person name="Zhang K."/>
            <person name="Liang L."/>
        </authorList>
    </citation>
    <scope>NUCLEOTIDE SEQUENCE</scope>
    <source>
        <strain evidence="3">YMF1.00683</strain>
    </source>
</reference>